<keyword evidence="1" id="KW-0175">Coiled coil</keyword>
<dbReference type="Proteomes" id="UP000596157">
    <property type="component" value="Chromosome"/>
</dbReference>
<dbReference type="CDD" id="cd20495">
    <property type="entry name" value="C58_PaToxP-like"/>
    <property type="match status" value="1"/>
</dbReference>
<proteinExistence type="predicted"/>
<gene>
    <name evidence="3" type="ORF">JI723_05535</name>
</gene>
<sequence>MRSNNYRLMINTREKCNEVIYLIVKTLLDHQLKTGLTSTIPLKNGIASAAVQVFSANPLKFTRTHVMRSDYISRLGQLPAHGRAQFVEVEPDHYDIEFVYNPSRLSDQLSIDAYFLGYNGAVQSAKTPAYVDIPINAAENSFLFTGSLTGGSIVVTKLNETTYRVYHDGRANSSLLYDNVVMAIDYRDYQVSSSDDALGMAYMRFQDKQWQLVIQRQEHEIIDGMPTFRLNTNKTIVSTFSPDPQWVENHQQIFSTYREEVHQKLKQVAFYFGVEEEDISDGTYVDGEFSLTHPAILPWLNFKNEINKRYEEKIQHINNQIIKVKDELDKIKWKNRRSEEDNARIDLGIKIIEGKEKAIEYYRRNYLSVLTEVSSVEQSWLWLQIKNKNGFSAVVQDKDEAIGQGTSNIEINKRYDLMVHENVISGNHEFNQGIKNSDSVSIQNVNEDMSSLAMKSVYLNSELSMSERGALYQKIEDKVALEHNMHVLKLTSKTNELFQHHGSINSRLAPQDFYLPLMGDRSGGRCYPLVRAMAVALTKDGLKGANTLLDKIFLAAALSTTDNSILLKDALKKLHSNIYATQASESLGRLNLDEIKSELGRDDIEKMYALNTTTHAMLLGKNIHDGNTYYYFYDPNFGIFEFDSIDKLFSSLNDFMVKDKMGTIYLALGSEQQPIFELISINTSEMANVPIGGGLTVTDLSNKNELNDVITHRKYVSDFIESKDNVLKDLQIQASLHILQAEQWKDKINHSYNEITQLNNLNEQWIANFSNIEILADGKYRIQFINRSQEVSDCWIETSDKTFNDFRNYFAKNMQMFQSNYSFNNWEFQAGANISGIEQINGMNAGMAFYALLEDMKDNSGDIDNKSSSNLNTALRIHSYISYATMVQGEIHDSARISQLVHTLLREENEIEKIKFEKFSSALMKTANESIGRIYQETLIGLDIYELANAQNEAERSVFGTQLAFDSVISLESGISILGAENIAELVEPLSIPIFGVGIGIIELVKINALHAEEAAQVGNYFYHLKNGYKNAKLAYDPEKKWILSTDYIVYKRINFRWEYFVLDSQYIYRSKYGLNGSGDEDYISIWGANPSSIINKDEAINIREAVGADMTIIRFDPSQTDTMILPIVPKSYIDYEYGSLAFSSYRHDTGFDILRDMEHKYRFDFDFFHGAYHKIITKLKHEYIYTSIEIILDENNRHLIVPNIPEPWKNKLLHVVKGYGGEYRININYGASLSLQDDTEDKKVSKWIIDTSFVNGSDIQLLDDRLTIDWVNIYIDELNKNSQLLIINKKNELYQVNLIENKLSMVATDASQWGVGITAEQYFSSIKNKSYLNNEFVIIHNYFHDGYNVGLAYYEVANNRIIFTNSSNENYHSSILGAVDGPHAYFFSPNTLMIWRVNIENGNISATYDNFSLWDSTSKVISLWKENECVLIKISSQRDNLEIISEYQIIGYELELLSVSNNIALIDKIALTATSNVEDDIQSISTLLGGDQGSLRAVSGIYHDVQIKNAKLMTIDGKDSEGINRRYWLRTDSKTLIKPNLEASFYTHSDRTGNIIQWTPPNDLMFIGRLFSSSGMEVFFFYSRCEDKIYRQEGLGQDIIENGNPTAKIIQGLNEIEYATTLYGNILIVNKQGEVKQLNIDGGSQIVGVNNKWLNFKEGEISWWSRLDKNYKEAEILITLLGLKYGEVKLPAWYFKGKIIIAHTLSSSHQLEFLGIDKENNGAYIFDITTGKLFYQEITNNDSINKSIGNTPSIIETVQYLPKSVPIYEDLQFKNIKSFGDGLMMITKNNEIIYHPMSSSDVNNQGSKLGSSLLIMGTEGNDIIIPTRVSDVEYIILSAGEGKDIYQLKPDDWVKYKAIIIDNFSTDKEIDEIILPIKDCFDDLLFERKGDDIIISDVVNDTLIILRRVFGSQAESYRHFKIKVEGYSFYLDVGTIINCLDGQELPISFYMIRDENDSIYVDLHVNPISSQSSGLNLNTEQTIAPDSRVSLRSRSRTNLLRERMSLIYDDKSFSNVMDNVNTRENIRALDFFNTYSK</sequence>
<reference evidence="4" key="1">
    <citation type="submission" date="2021-01" db="EMBL/GenBank/DDBJ databases">
        <title>Providencia vermicola LLDRA6, a soil-borne Mn(II)-oxidizing bacterium, exploits a strategy of superoxide production coupled to hydrogen peroxide consumption to generate Mn oxides, as revealed by transcriptional up-regulation of genes for phenylacetic acid catabolism.</title>
        <authorList>
            <person name="Chen S."/>
            <person name="Ding Z."/>
            <person name="Chen J."/>
            <person name="Luo J."/>
            <person name="Ruan X."/>
            <person name="Li Z."/>
            <person name="Liao F."/>
            <person name="He J."/>
            <person name="Li D."/>
        </authorList>
    </citation>
    <scope>NUCLEOTIDE SEQUENCE [LARGE SCALE GENOMIC DNA]</scope>
    <source>
        <strain evidence="4">LLDRA6</strain>
    </source>
</reference>
<feature type="domain" description="TcdA/TcdB toxin pore forming" evidence="2">
    <location>
        <begin position="747"/>
        <end position="1398"/>
    </location>
</feature>
<accession>A0ABX7AHM0</accession>
<feature type="coiled-coil region" evidence="1">
    <location>
        <begin position="300"/>
        <end position="327"/>
    </location>
</feature>
<dbReference type="InterPro" id="IPR024769">
    <property type="entry name" value="TcdA/TcdB_pore_forming"/>
</dbReference>
<evidence type="ECO:0000256" key="1">
    <source>
        <dbReference type="SAM" id="Coils"/>
    </source>
</evidence>
<name>A0ABX7AHM0_9GAMM</name>
<dbReference type="GeneID" id="92278154"/>
<dbReference type="Pfam" id="PF12920">
    <property type="entry name" value="TcdA_TcdB_pore"/>
    <property type="match status" value="1"/>
</dbReference>
<dbReference type="RefSeq" id="WP_337979832.1">
    <property type="nucleotide sequence ID" value="NZ_CP067099.1"/>
</dbReference>
<keyword evidence="4" id="KW-1185">Reference proteome</keyword>
<evidence type="ECO:0000259" key="2">
    <source>
        <dbReference type="Pfam" id="PF12920"/>
    </source>
</evidence>
<protein>
    <recommendedName>
        <fullName evidence="2">TcdA/TcdB toxin pore forming domain-containing protein</fullName>
    </recommendedName>
</protein>
<organism evidence="3 4">
    <name type="scientific">Providencia manganoxydans</name>
    <dbReference type="NCBI Taxonomy" id="2923283"/>
    <lineage>
        <taxon>Bacteria</taxon>
        <taxon>Pseudomonadati</taxon>
        <taxon>Pseudomonadota</taxon>
        <taxon>Gammaproteobacteria</taxon>
        <taxon>Enterobacterales</taxon>
        <taxon>Morganellaceae</taxon>
        <taxon>Providencia</taxon>
    </lineage>
</organism>
<evidence type="ECO:0000313" key="3">
    <source>
        <dbReference type="EMBL" id="QQO63438.1"/>
    </source>
</evidence>
<evidence type="ECO:0000313" key="4">
    <source>
        <dbReference type="Proteomes" id="UP000596157"/>
    </source>
</evidence>
<dbReference type="EMBL" id="CP067099">
    <property type="protein sequence ID" value="QQO63438.1"/>
    <property type="molecule type" value="Genomic_DNA"/>
</dbReference>